<evidence type="ECO:0000313" key="2">
    <source>
        <dbReference type="EMBL" id="BBN67987.1"/>
    </source>
</evidence>
<feature type="non-terminal residue" evidence="2">
    <location>
        <position position="1"/>
    </location>
</feature>
<reference evidence="2" key="1">
    <citation type="journal article" date="2019" name="Science">
        <title>Mutation of a bHLH transcription factor allowed almond domestication.</title>
        <authorList>
            <person name="Sanchez-Perez R."/>
            <person name="Pavan S."/>
            <person name="Mazzeo R."/>
            <person name="Moldovan C."/>
            <person name="Aiese Cigliano R."/>
            <person name="Del Cueto J."/>
            <person name="Ricciardi F."/>
            <person name="Lotti C."/>
            <person name="Ricciardi L."/>
            <person name="Dicenta F."/>
            <person name="Lopez-Marques R.L."/>
            <person name="Lindberg Moller B."/>
        </authorList>
    </citation>
    <scope>NUCLEOTIDE SEQUENCE</scope>
</reference>
<name>A0A5H2XI05_PRUDU</name>
<dbReference type="AlphaFoldDB" id="A0A5H2XI05"/>
<gene>
    <name evidence="2" type="ORF">Prudu_244S000200</name>
</gene>
<evidence type="ECO:0000256" key="1">
    <source>
        <dbReference type="SAM" id="MobiDB-lite"/>
    </source>
</evidence>
<protein>
    <submittedName>
        <fullName evidence="2">Uncharacterized protein</fullName>
    </submittedName>
</protein>
<proteinExistence type="predicted"/>
<dbReference type="EMBL" id="AP020581">
    <property type="protein sequence ID" value="BBN67987.1"/>
    <property type="molecule type" value="Genomic_DNA"/>
</dbReference>
<sequence>PLIAPSNDPTETQTKNPQILPINQTQSAASSSSKAKGAKSLVVWTQRNGKRLEDELPLEANGDYTKSRRRSLINDTLAGHLFVNMLQEDDCIIKQSSYQGELYCENSLPDLERTTEMHDNMQIKSTLQLLSGQRKANTQLSDCGKSCQATRNSMANQVKQ</sequence>
<feature type="compositionally biased region" description="Low complexity" evidence="1">
    <location>
        <begin position="27"/>
        <end position="36"/>
    </location>
</feature>
<organism evidence="2">
    <name type="scientific">Prunus dulcis</name>
    <name type="common">Almond</name>
    <name type="synonym">Amygdalus dulcis</name>
    <dbReference type="NCBI Taxonomy" id="3755"/>
    <lineage>
        <taxon>Eukaryota</taxon>
        <taxon>Viridiplantae</taxon>
        <taxon>Streptophyta</taxon>
        <taxon>Embryophyta</taxon>
        <taxon>Tracheophyta</taxon>
        <taxon>Spermatophyta</taxon>
        <taxon>Magnoliopsida</taxon>
        <taxon>eudicotyledons</taxon>
        <taxon>Gunneridae</taxon>
        <taxon>Pentapetalae</taxon>
        <taxon>rosids</taxon>
        <taxon>fabids</taxon>
        <taxon>Rosales</taxon>
        <taxon>Rosaceae</taxon>
        <taxon>Amygdaloideae</taxon>
        <taxon>Amygdaleae</taxon>
        <taxon>Prunus</taxon>
    </lineage>
</organism>
<feature type="non-terminal residue" evidence="2">
    <location>
        <position position="160"/>
    </location>
</feature>
<feature type="compositionally biased region" description="Polar residues" evidence="1">
    <location>
        <begin position="7"/>
        <end position="26"/>
    </location>
</feature>
<accession>A0A5H2XI05</accession>
<feature type="region of interest" description="Disordered" evidence="1">
    <location>
        <begin position="1"/>
        <end position="36"/>
    </location>
</feature>